<feature type="compositionally biased region" description="Polar residues" evidence="1">
    <location>
        <begin position="203"/>
        <end position="212"/>
    </location>
</feature>
<gene>
    <name evidence="2" type="ORF">MUCCIDRAFT_106642</name>
</gene>
<keyword evidence="3" id="KW-1185">Reference proteome</keyword>
<evidence type="ECO:0000313" key="2">
    <source>
        <dbReference type="EMBL" id="OAD06084.1"/>
    </source>
</evidence>
<proteinExistence type="predicted"/>
<reference evidence="2 3" key="1">
    <citation type="submission" date="2015-06" db="EMBL/GenBank/DDBJ databases">
        <title>Expansion of signal transduction pathways in fungi by whole-genome duplication.</title>
        <authorList>
            <consortium name="DOE Joint Genome Institute"/>
            <person name="Corrochano L.M."/>
            <person name="Kuo A."/>
            <person name="Marcet-Houben M."/>
            <person name="Polaino S."/>
            <person name="Salamov A."/>
            <person name="Villalobos J.M."/>
            <person name="Alvarez M.I."/>
            <person name="Avalos J."/>
            <person name="Benito E.P."/>
            <person name="Benoit I."/>
            <person name="Burger G."/>
            <person name="Camino L.P."/>
            <person name="Canovas D."/>
            <person name="Cerda-Olmedo E."/>
            <person name="Cheng J.-F."/>
            <person name="Dominguez A."/>
            <person name="Elias M."/>
            <person name="Eslava A.P."/>
            <person name="Glaser F."/>
            <person name="Grimwood J."/>
            <person name="Gutierrez G."/>
            <person name="Heitman J."/>
            <person name="Henrissat B."/>
            <person name="Iturriaga E.A."/>
            <person name="Lang B.F."/>
            <person name="Lavin J.L."/>
            <person name="Lee S."/>
            <person name="Li W."/>
            <person name="Lindquist E."/>
            <person name="Lopez-Garcia S."/>
            <person name="Luque E.M."/>
            <person name="Marcos A.T."/>
            <person name="Martin J."/>
            <person name="Mccluskey K."/>
            <person name="Medina H.R."/>
            <person name="Miralles-Duran A."/>
            <person name="Miyazaki A."/>
            <person name="Munoz-Torres E."/>
            <person name="Oguiza J.A."/>
            <person name="Ohm R."/>
            <person name="Olmedo M."/>
            <person name="Orejas M."/>
            <person name="Ortiz-Castellanos L."/>
            <person name="Pisabarro A.G."/>
            <person name="Rodriguez-Romero J."/>
            <person name="Ruiz-Herrera J."/>
            <person name="Ruiz-Vazquez R."/>
            <person name="Sanz C."/>
            <person name="Schackwitz W."/>
            <person name="Schmutz J."/>
            <person name="Shahriari M."/>
            <person name="Shelest E."/>
            <person name="Silva-Franco F."/>
            <person name="Soanes D."/>
            <person name="Syed K."/>
            <person name="Tagua V.G."/>
            <person name="Talbot N.J."/>
            <person name="Thon M."/>
            <person name="De Vries R.P."/>
            <person name="Wiebenga A."/>
            <person name="Yadav J.S."/>
            <person name="Braun E.L."/>
            <person name="Baker S."/>
            <person name="Garre V."/>
            <person name="Horwitz B."/>
            <person name="Torres-Martinez S."/>
            <person name="Idnurm A."/>
            <person name="Herrera-Estrella A."/>
            <person name="Gabaldon T."/>
            <person name="Grigoriev I.V."/>
        </authorList>
    </citation>
    <scope>NUCLEOTIDE SEQUENCE [LARGE SCALE GENOMIC DNA]</scope>
    <source>
        <strain evidence="2 3">CBS 277.49</strain>
    </source>
</reference>
<name>A0A168NC71_MUCCL</name>
<evidence type="ECO:0000256" key="1">
    <source>
        <dbReference type="SAM" id="MobiDB-lite"/>
    </source>
</evidence>
<feature type="region of interest" description="Disordered" evidence="1">
    <location>
        <begin position="107"/>
        <end position="181"/>
    </location>
</feature>
<protein>
    <submittedName>
        <fullName evidence="2">Uncharacterized protein</fullName>
    </submittedName>
</protein>
<feature type="region of interest" description="Disordered" evidence="1">
    <location>
        <begin position="199"/>
        <end position="229"/>
    </location>
</feature>
<feature type="compositionally biased region" description="Polar residues" evidence="1">
    <location>
        <begin position="124"/>
        <end position="135"/>
    </location>
</feature>
<feature type="compositionally biased region" description="Acidic residues" evidence="1">
    <location>
        <begin position="140"/>
        <end position="149"/>
    </location>
</feature>
<dbReference type="VEuPathDB" id="FungiDB:MUCCIDRAFT_106642"/>
<dbReference type="AlphaFoldDB" id="A0A168NC71"/>
<organism evidence="2 3">
    <name type="scientific">Mucor lusitanicus CBS 277.49</name>
    <dbReference type="NCBI Taxonomy" id="747725"/>
    <lineage>
        <taxon>Eukaryota</taxon>
        <taxon>Fungi</taxon>
        <taxon>Fungi incertae sedis</taxon>
        <taxon>Mucoromycota</taxon>
        <taxon>Mucoromycotina</taxon>
        <taxon>Mucoromycetes</taxon>
        <taxon>Mucorales</taxon>
        <taxon>Mucorineae</taxon>
        <taxon>Mucoraceae</taxon>
        <taxon>Mucor</taxon>
    </lineage>
</organism>
<comment type="caution">
    <text evidence="2">The sequence shown here is derived from an EMBL/GenBank/DDBJ whole genome shotgun (WGS) entry which is preliminary data.</text>
</comment>
<sequence length="321" mass="35762">MSNMYQNVQDFNEAEEEKLHLECRYEQPSTNIDIPSSNNSSSRDLFYKQMSPQYQEFYSDILSFTSESSLLDAYPMEHASIHSNSSARDQVDPMNDPQFMAFLSSLSTNEQPPIPSPQQGGSSNTPVVPDSNQQQKEAEADAEDADESESQGAKKKQAKRIKVIKKRVSKSSTRLGQCEHPKHSLYRQEKYILSTHGVLPSDDVSSATSLQSLPRRGRPPKGSKSSEYVYSTSPIPTFADEEVTDAVSSSLPTQPSTSTIHVPCYPMVQLTVRPLPKRLEAVVGKSNIKVCLTCLKRSDMDPAYLQDSAYVGPQTLARRKK</sequence>
<feature type="compositionally biased region" description="Basic residues" evidence="1">
    <location>
        <begin position="153"/>
        <end position="169"/>
    </location>
</feature>
<accession>A0A168NC71</accession>
<dbReference type="OrthoDB" id="2289168at2759"/>
<dbReference type="Proteomes" id="UP000077051">
    <property type="component" value="Unassembled WGS sequence"/>
</dbReference>
<dbReference type="EMBL" id="AMYB01000002">
    <property type="protein sequence ID" value="OAD06084.1"/>
    <property type="molecule type" value="Genomic_DNA"/>
</dbReference>
<evidence type="ECO:0000313" key="3">
    <source>
        <dbReference type="Proteomes" id="UP000077051"/>
    </source>
</evidence>